<keyword evidence="2" id="KW-1133">Transmembrane helix</keyword>
<feature type="region of interest" description="Disordered" evidence="1">
    <location>
        <begin position="356"/>
        <end position="384"/>
    </location>
</feature>
<dbReference type="OrthoDB" id="3251775at2759"/>
<keyword evidence="2" id="KW-0812">Transmembrane</keyword>
<feature type="domain" description="DUF6533" evidence="3">
    <location>
        <begin position="21"/>
        <end position="66"/>
    </location>
</feature>
<organism evidence="4 5">
    <name type="scientific">Exidia glandulosa HHB12029</name>
    <dbReference type="NCBI Taxonomy" id="1314781"/>
    <lineage>
        <taxon>Eukaryota</taxon>
        <taxon>Fungi</taxon>
        <taxon>Dikarya</taxon>
        <taxon>Basidiomycota</taxon>
        <taxon>Agaricomycotina</taxon>
        <taxon>Agaricomycetes</taxon>
        <taxon>Auriculariales</taxon>
        <taxon>Exidiaceae</taxon>
        <taxon>Exidia</taxon>
    </lineage>
</organism>
<protein>
    <recommendedName>
        <fullName evidence="3">DUF6533 domain-containing protein</fullName>
    </recommendedName>
</protein>
<dbReference type="Pfam" id="PF20151">
    <property type="entry name" value="DUF6533"/>
    <property type="match status" value="1"/>
</dbReference>
<proteinExistence type="predicted"/>
<dbReference type="STRING" id="1314781.A0A165N9S7"/>
<feature type="compositionally biased region" description="Basic and acidic residues" evidence="1">
    <location>
        <begin position="373"/>
        <end position="384"/>
    </location>
</feature>
<evidence type="ECO:0000313" key="5">
    <source>
        <dbReference type="Proteomes" id="UP000077266"/>
    </source>
</evidence>
<name>A0A165N9S7_EXIGL</name>
<reference evidence="4 5" key="1">
    <citation type="journal article" date="2016" name="Mol. Biol. Evol.">
        <title>Comparative Genomics of Early-Diverging Mushroom-Forming Fungi Provides Insights into the Origins of Lignocellulose Decay Capabilities.</title>
        <authorList>
            <person name="Nagy L.G."/>
            <person name="Riley R."/>
            <person name="Tritt A."/>
            <person name="Adam C."/>
            <person name="Daum C."/>
            <person name="Floudas D."/>
            <person name="Sun H."/>
            <person name="Yadav J.S."/>
            <person name="Pangilinan J."/>
            <person name="Larsson K.H."/>
            <person name="Matsuura K."/>
            <person name="Barry K."/>
            <person name="Labutti K."/>
            <person name="Kuo R."/>
            <person name="Ohm R.A."/>
            <person name="Bhattacharya S.S."/>
            <person name="Shirouzu T."/>
            <person name="Yoshinaga Y."/>
            <person name="Martin F.M."/>
            <person name="Grigoriev I.V."/>
            <person name="Hibbett D.S."/>
        </authorList>
    </citation>
    <scope>NUCLEOTIDE SEQUENCE [LARGE SCALE GENOMIC DNA]</scope>
    <source>
        <strain evidence="4 5">HHB12029</strain>
    </source>
</reference>
<dbReference type="EMBL" id="KV425901">
    <property type="protein sequence ID" value="KZW00429.1"/>
    <property type="molecule type" value="Genomic_DNA"/>
</dbReference>
<sequence length="384" mass="43184">MANPKDYETLVLFAEQVYYSSLYAVFIWDWFICGWREYSLFWRSSSYRDWSLSKIIYIGCRYWPLISTPVAIWAYTSDLSVNMCERVYRIPVLFAVFNQFFAQAALAWNTHRILASTNSMLVWVFLSLAGITGMQVDLVMQYITLRPFVAPPMGACLPIVTSRSFLGYFLGPFLYTTYLTVWATLHVVRMAYSAHAVAVASADHSGKPARSLLKSFYTIAVTEGLPAHALVMVVYLSAVIVFARFDADDPHWMHMSFFQAPLVYMFPGICACNLILHQTKRTQSRLRSSSSSFFYSAGAGTSRSRSIAFARPVSTYSVAAKVQTVDMEKGIVTGENGREVHFDLASGVQAKADTDADATSGQIGFAPPEEEEREVKVEVERRLV</sequence>
<dbReference type="AlphaFoldDB" id="A0A165N9S7"/>
<keyword evidence="5" id="KW-1185">Reference proteome</keyword>
<dbReference type="Proteomes" id="UP000077266">
    <property type="component" value="Unassembled WGS sequence"/>
</dbReference>
<evidence type="ECO:0000259" key="3">
    <source>
        <dbReference type="Pfam" id="PF20151"/>
    </source>
</evidence>
<gene>
    <name evidence="4" type="ORF">EXIGLDRAFT_761774</name>
</gene>
<feature type="transmembrane region" description="Helical" evidence="2">
    <location>
        <begin position="55"/>
        <end position="75"/>
    </location>
</feature>
<dbReference type="InterPro" id="IPR045340">
    <property type="entry name" value="DUF6533"/>
</dbReference>
<feature type="transmembrane region" description="Helical" evidence="2">
    <location>
        <begin position="17"/>
        <end position="35"/>
    </location>
</feature>
<evidence type="ECO:0000256" key="2">
    <source>
        <dbReference type="SAM" id="Phobius"/>
    </source>
</evidence>
<evidence type="ECO:0000313" key="4">
    <source>
        <dbReference type="EMBL" id="KZW00429.1"/>
    </source>
</evidence>
<evidence type="ECO:0000256" key="1">
    <source>
        <dbReference type="SAM" id="MobiDB-lite"/>
    </source>
</evidence>
<keyword evidence="2" id="KW-0472">Membrane</keyword>
<accession>A0A165N9S7</accession>
<feature type="transmembrane region" description="Helical" evidence="2">
    <location>
        <begin position="165"/>
        <end position="185"/>
    </location>
</feature>
<feature type="transmembrane region" description="Helical" evidence="2">
    <location>
        <begin position="87"/>
        <end position="108"/>
    </location>
</feature>
<feature type="transmembrane region" description="Helical" evidence="2">
    <location>
        <begin position="257"/>
        <end position="276"/>
    </location>
</feature>
<feature type="transmembrane region" description="Helical" evidence="2">
    <location>
        <begin position="120"/>
        <end position="145"/>
    </location>
</feature>
<dbReference type="InParanoid" id="A0A165N9S7"/>
<feature type="transmembrane region" description="Helical" evidence="2">
    <location>
        <begin position="216"/>
        <end position="245"/>
    </location>
</feature>